<evidence type="ECO:0000256" key="1">
    <source>
        <dbReference type="SAM" id="Coils"/>
    </source>
</evidence>
<sequence>MSKVLPLIKPSQPRGRNAYGSLGPHQSGSCAPSPFREANGQLTQTVALTARQPTIRAPSREMEFSLGPVQERYLPPYNDLDDPHLAPYWARREMLIRELAERRIELRRQRRLLLKRREIERRRFERRRRRELEEISNKVGYASLRRLEEVDEGKPQLSRSASKHQPRPPPNNSRSTSNIRRQSQRRYGVSAQKQHPSSAPGGAVADHQRTTPVTRRVNAKAVNPDPSPSTAEQRNAKEKPTETTAKKTPKKKIPAPETTETTTDVAPTAVATVEEVEYAGHHSFPDDSMGSATLQEPDTQIVTTEGPKLATTAEIKHKSNVSYSSSSRSSPSSSRSSYNHNEEKKDKENDGKQFTSSKEEEKQQVVSLSVEALTAPQEPKETPQLEIETKKDEYPMGDDFESPTSSLKEQHHAAPLSAVQAGTPEEVKHDTPKKDEYPVDDDFESSTSSLKEQHHAAPLSAVQAGTPEEVKHDTPKKDEYAADDD</sequence>
<feature type="compositionally biased region" description="Basic and acidic residues" evidence="2">
    <location>
        <begin position="340"/>
        <end position="363"/>
    </location>
</feature>
<dbReference type="GeneID" id="40324167"/>
<feature type="compositionally biased region" description="Basic and acidic residues" evidence="2">
    <location>
        <begin position="378"/>
        <end position="394"/>
    </location>
</feature>
<feature type="non-terminal residue" evidence="3">
    <location>
        <position position="485"/>
    </location>
</feature>
<feature type="compositionally biased region" description="Low complexity" evidence="2">
    <location>
        <begin position="255"/>
        <end position="273"/>
    </location>
</feature>
<feature type="compositionally biased region" description="Basic and acidic residues" evidence="2">
    <location>
        <begin position="234"/>
        <end position="245"/>
    </location>
</feature>
<evidence type="ECO:0000256" key="2">
    <source>
        <dbReference type="SAM" id="MobiDB-lite"/>
    </source>
</evidence>
<feature type="coiled-coil region" evidence="1">
    <location>
        <begin position="96"/>
        <end position="134"/>
    </location>
</feature>
<protein>
    <submittedName>
        <fullName evidence="3">Starmaker</fullName>
    </submittedName>
</protein>
<gene>
    <name evidence="3" type="ORF">TraAM80_00234</name>
</gene>
<evidence type="ECO:0000313" key="3">
    <source>
        <dbReference type="EMBL" id="RNF12684.1"/>
    </source>
</evidence>
<feature type="compositionally biased region" description="Low complexity" evidence="2">
    <location>
        <begin position="322"/>
        <end position="338"/>
    </location>
</feature>
<feature type="region of interest" description="Disordered" evidence="2">
    <location>
        <begin position="146"/>
        <end position="485"/>
    </location>
</feature>
<accession>A0A422P4U8</accession>
<organism evidence="3 4">
    <name type="scientific">Trypanosoma rangeli</name>
    <dbReference type="NCBI Taxonomy" id="5698"/>
    <lineage>
        <taxon>Eukaryota</taxon>
        <taxon>Discoba</taxon>
        <taxon>Euglenozoa</taxon>
        <taxon>Kinetoplastea</taxon>
        <taxon>Metakinetoplastina</taxon>
        <taxon>Trypanosomatida</taxon>
        <taxon>Trypanosomatidae</taxon>
        <taxon>Trypanosoma</taxon>
        <taxon>Herpetosoma</taxon>
    </lineage>
</organism>
<feature type="compositionally biased region" description="Low complexity" evidence="2">
    <location>
        <begin position="172"/>
        <end position="181"/>
    </location>
</feature>
<proteinExistence type="predicted"/>
<dbReference type="OrthoDB" id="267831at2759"/>
<keyword evidence="4" id="KW-1185">Reference proteome</keyword>
<feature type="compositionally biased region" description="Basic and acidic residues" evidence="2">
    <location>
        <begin position="468"/>
        <end position="485"/>
    </location>
</feature>
<dbReference type="RefSeq" id="XP_029242914.1">
    <property type="nucleotide sequence ID" value="XM_029377318.1"/>
</dbReference>
<feature type="compositionally biased region" description="Basic and acidic residues" evidence="2">
    <location>
        <begin position="425"/>
        <end position="437"/>
    </location>
</feature>
<dbReference type="Proteomes" id="UP000283634">
    <property type="component" value="Unassembled WGS sequence"/>
</dbReference>
<dbReference type="AlphaFoldDB" id="A0A422P4U8"/>
<dbReference type="EMBL" id="MKGL01000003">
    <property type="protein sequence ID" value="RNF12684.1"/>
    <property type="molecule type" value="Genomic_DNA"/>
</dbReference>
<feature type="region of interest" description="Disordered" evidence="2">
    <location>
        <begin position="1"/>
        <end position="32"/>
    </location>
</feature>
<evidence type="ECO:0000313" key="4">
    <source>
        <dbReference type="Proteomes" id="UP000283634"/>
    </source>
</evidence>
<keyword evidence="1" id="KW-0175">Coiled coil</keyword>
<reference evidence="3 4" key="1">
    <citation type="journal article" date="2018" name="BMC Genomics">
        <title>Genomic comparison of Trypanosoma conorhini and Trypanosoma rangeli to Trypanosoma cruzi strains of high and low virulence.</title>
        <authorList>
            <person name="Bradwell K.R."/>
            <person name="Koparde V.N."/>
            <person name="Matveyev A.V."/>
            <person name="Serrano M.G."/>
            <person name="Alves J.M."/>
            <person name="Parikh H."/>
            <person name="Huang B."/>
            <person name="Lee V."/>
            <person name="Espinosa-Alvarez O."/>
            <person name="Ortiz P.A."/>
            <person name="Costa-Martins A.G."/>
            <person name="Teixeira M.M."/>
            <person name="Buck G.A."/>
        </authorList>
    </citation>
    <scope>NUCLEOTIDE SEQUENCE [LARGE SCALE GENOMIC DNA]</scope>
    <source>
        <strain evidence="3 4">AM80</strain>
    </source>
</reference>
<name>A0A422P4U8_TRYRA</name>
<feature type="compositionally biased region" description="Polar residues" evidence="2">
    <location>
        <begin position="290"/>
        <end position="303"/>
    </location>
</feature>
<comment type="caution">
    <text evidence="3">The sequence shown here is derived from an EMBL/GenBank/DDBJ whole genome shotgun (WGS) entry which is preliminary data.</text>
</comment>